<keyword evidence="2" id="KW-1185">Reference proteome</keyword>
<dbReference type="SUPFAM" id="SSF56784">
    <property type="entry name" value="HAD-like"/>
    <property type="match status" value="1"/>
</dbReference>
<reference evidence="1 2" key="1">
    <citation type="submission" date="2018-08" db="EMBL/GenBank/DDBJ databases">
        <title>A genome reference for cultivated species of the human gut microbiota.</title>
        <authorList>
            <person name="Zou Y."/>
            <person name="Xue W."/>
            <person name="Luo G."/>
        </authorList>
    </citation>
    <scope>NUCLEOTIDE SEQUENCE [LARGE SCALE GENOMIC DNA]</scope>
    <source>
        <strain evidence="1 2">AM44-11BH</strain>
    </source>
</reference>
<protein>
    <submittedName>
        <fullName evidence="1">HAD family phosphatase</fullName>
    </submittedName>
</protein>
<evidence type="ECO:0000313" key="1">
    <source>
        <dbReference type="EMBL" id="RHA16757.1"/>
    </source>
</evidence>
<name>A0A413R545_9FIRM</name>
<organism evidence="1 2">
    <name type="scientific">Eubacterium ventriosum</name>
    <dbReference type="NCBI Taxonomy" id="39496"/>
    <lineage>
        <taxon>Bacteria</taxon>
        <taxon>Bacillati</taxon>
        <taxon>Bacillota</taxon>
        <taxon>Clostridia</taxon>
        <taxon>Eubacteriales</taxon>
        <taxon>Eubacteriaceae</taxon>
        <taxon>Eubacterium</taxon>
    </lineage>
</organism>
<gene>
    <name evidence="1" type="ORF">DW944_11335</name>
</gene>
<dbReference type="Gene3D" id="3.40.50.1000">
    <property type="entry name" value="HAD superfamily/HAD-like"/>
    <property type="match status" value="1"/>
</dbReference>
<proteinExistence type="predicted"/>
<dbReference type="InterPro" id="IPR006439">
    <property type="entry name" value="HAD-SF_hydro_IA"/>
</dbReference>
<dbReference type="SFLD" id="SFLDG01129">
    <property type="entry name" value="C1.5:_HAD__Beta-PGM__Phosphata"/>
    <property type="match status" value="1"/>
</dbReference>
<dbReference type="Pfam" id="PF13419">
    <property type="entry name" value="HAD_2"/>
    <property type="match status" value="1"/>
</dbReference>
<dbReference type="AlphaFoldDB" id="A0A413R545"/>
<dbReference type="InterPro" id="IPR023198">
    <property type="entry name" value="PGP-like_dom2"/>
</dbReference>
<comment type="caution">
    <text evidence="1">The sequence shown here is derived from an EMBL/GenBank/DDBJ whole genome shotgun (WGS) entry which is preliminary data.</text>
</comment>
<evidence type="ECO:0000313" key="2">
    <source>
        <dbReference type="Proteomes" id="UP000284779"/>
    </source>
</evidence>
<dbReference type="Gene3D" id="1.10.150.240">
    <property type="entry name" value="Putative phosphatase, domain 2"/>
    <property type="match status" value="1"/>
</dbReference>
<dbReference type="NCBIfam" id="TIGR01509">
    <property type="entry name" value="HAD-SF-IA-v3"/>
    <property type="match status" value="1"/>
</dbReference>
<dbReference type="EMBL" id="QSFD01000016">
    <property type="protein sequence ID" value="RHA16757.1"/>
    <property type="molecule type" value="Genomic_DNA"/>
</dbReference>
<dbReference type="PRINTS" id="PR00413">
    <property type="entry name" value="HADHALOGNASE"/>
</dbReference>
<dbReference type="GO" id="GO:0016791">
    <property type="term" value="F:phosphatase activity"/>
    <property type="evidence" value="ECO:0007669"/>
    <property type="project" value="TreeGrafter"/>
</dbReference>
<accession>A0A413R545</accession>
<dbReference type="PANTHER" id="PTHR18901">
    <property type="entry name" value="2-DEOXYGLUCOSE-6-PHOSPHATE PHOSPHATASE 2"/>
    <property type="match status" value="1"/>
</dbReference>
<dbReference type="SFLD" id="SFLDS00003">
    <property type="entry name" value="Haloacid_Dehalogenase"/>
    <property type="match status" value="1"/>
</dbReference>
<dbReference type="PANTHER" id="PTHR18901:SF38">
    <property type="entry name" value="PSEUDOURIDINE-5'-PHOSPHATASE"/>
    <property type="match status" value="1"/>
</dbReference>
<dbReference type="InterPro" id="IPR023214">
    <property type="entry name" value="HAD_sf"/>
</dbReference>
<dbReference type="InterPro" id="IPR036412">
    <property type="entry name" value="HAD-like_sf"/>
</dbReference>
<dbReference type="Proteomes" id="UP000284779">
    <property type="component" value="Unassembled WGS sequence"/>
</dbReference>
<sequence>MGVLMNRENWLKNIEGAVFDLDGTLLDSSWVWEKVDEKFLGDRGFQVPDDYVDEISPLGAERVAVYTIERFGLNEDKDDIVREWIEMAKKEYATEVVCKPYAKEFLEELQKLNIKMAVATSSDRELFMKTLEREGILKYFQKIVTVDEVERGKGYPDIYEEAARRIKVNPHKCLVFEDILAGVTGASLGEFNVVAVFDEKSKHNWEKIKSISKYSINDYKELL</sequence>
<dbReference type="CDD" id="cd07505">
    <property type="entry name" value="HAD_BPGM-like"/>
    <property type="match status" value="1"/>
</dbReference>
<dbReference type="InterPro" id="IPR041492">
    <property type="entry name" value="HAD_2"/>
</dbReference>